<dbReference type="AlphaFoldDB" id="A0A2H0YYP9"/>
<feature type="domain" description="Arginyl tRNA synthetase N-terminal" evidence="12">
    <location>
        <begin position="3"/>
        <end position="86"/>
    </location>
</feature>
<dbReference type="PANTHER" id="PTHR11956:SF5">
    <property type="entry name" value="ARGININE--TRNA LIGASE, CYTOPLASMIC"/>
    <property type="match status" value="1"/>
</dbReference>
<evidence type="ECO:0000256" key="5">
    <source>
        <dbReference type="ARBA" id="ARBA00022840"/>
    </source>
</evidence>
<keyword evidence="6 10" id="KW-0648">Protein biosynthesis</keyword>
<dbReference type="GO" id="GO:0004814">
    <property type="term" value="F:arginine-tRNA ligase activity"/>
    <property type="evidence" value="ECO:0007669"/>
    <property type="project" value="UniProtKB-UniRule"/>
</dbReference>
<dbReference type="Pfam" id="PF03485">
    <property type="entry name" value="Arg_tRNA_synt_N"/>
    <property type="match status" value="1"/>
</dbReference>
<dbReference type="InterPro" id="IPR001278">
    <property type="entry name" value="Arg-tRNA-ligase"/>
</dbReference>
<dbReference type="Gene3D" id="3.40.50.620">
    <property type="entry name" value="HUPs"/>
    <property type="match status" value="1"/>
</dbReference>
<dbReference type="Pfam" id="PF05746">
    <property type="entry name" value="DALR_1"/>
    <property type="match status" value="1"/>
</dbReference>
<feature type="domain" description="DALR anticodon binding" evidence="11">
    <location>
        <begin position="441"/>
        <end position="551"/>
    </location>
</feature>
<dbReference type="Proteomes" id="UP000228687">
    <property type="component" value="Unassembled WGS sequence"/>
</dbReference>
<accession>A0A2H0YYP9</accession>
<dbReference type="Gene3D" id="1.10.730.10">
    <property type="entry name" value="Isoleucyl-tRNA Synthetase, Domain 1"/>
    <property type="match status" value="1"/>
</dbReference>
<dbReference type="SMART" id="SM01016">
    <property type="entry name" value="Arg_tRNA_synt_N"/>
    <property type="match status" value="1"/>
</dbReference>
<evidence type="ECO:0000256" key="1">
    <source>
        <dbReference type="ARBA" id="ARBA00005594"/>
    </source>
</evidence>
<keyword evidence="3 10" id="KW-0436">Ligase</keyword>
<keyword evidence="7 10" id="KW-0030">Aminoacyl-tRNA synthetase</keyword>
<dbReference type="EC" id="6.1.1.19" evidence="2 9"/>
<name>A0A2H0YYP9_9BACT</name>
<proteinExistence type="inferred from homology"/>
<evidence type="ECO:0000259" key="12">
    <source>
        <dbReference type="SMART" id="SM01016"/>
    </source>
</evidence>
<evidence type="ECO:0000256" key="4">
    <source>
        <dbReference type="ARBA" id="ARBA00022741"/>
    </source>
</evidence>
<dbReference type="NCBIfam" id="TIGR00456">
    <property type="entry name" value="argS"/>
    <property type="match status" value="1"/>
</dbReference>
<evidence type="ECO:0000313" key="14">
    <source>
        <dbReference type="Proteomes" id="UP000228687"/>
    </source>
</evidence>
<reference evidence="14" key="1">
    <citation type="submission" date="2017-09" db="EMBL/GenBank/DDBJ databases">
        <title>Depth-based differentiation of microbial function through sediment-hosted aquifers and enrichment of novel symbionts in the deep terrestrial subsurface.</title>
        <authorList>
            <person name="Probst A.J."/>
            <person name="Ladd B."/>
            <person name="Jarett J.K."/>
            <person name="Geller-Mcgrath D.E."/>
            <person name="Sieber C.M.K."/>
            <person name="Emerson J.B."/>
            <person name="Anantharaman K."/>
            <person name="Thomas B.C."/>
            <person name="Malmstrom R."/>
            <person name="Stieglmeier M."/>
            <person name="Klingl A."/>
            <person name="Woyke T."/>
            <person name="Ryan C.M."/>
            <person name="Banfield J.F."/>
        </authorList>
    </citation>
    <scope>NUCLEOTIDE SEQUENCE [LARGE SCALE GENOMIC DNA]</scope>
</reference>
<dbReference type="GO" id="GO:0005737">
    <property type="term" value="C:cytoplasm"/>
    <property type="evidence" value="ECO:0007669"/>
    <property type="project" value="UniProtKB-UniRule"/>
</dbReference>
<keyword evidence="4 10" id="KW-0547">Nucleotide-binding</keyword>
<dbReference type="EMBL" id="PEXT01000010">
    <property type="protein sequence ID" value="PIS43576.1"/>
    <property type="molecule type" value="Genomic_DNA"/>
</dbReference>
<sequence length="551" mass="60667">MEERIRKAITKALAKIGAPETKFTVERPSDPAHGDYATNVALVMAKILGRNPHELAEQIAEKVRTSNVLTFQKVEVAGPGFTNITLAREAVTLAIAEANSKGAEWGKGSIKSKERVLIEYSNPNAFKEMHIGHLVGTVVGESLSRLIEYSGAKVARDTFGGDVGPNVAKAIWGLRKKGITNPTTAREIGEVYTDGSHAYENDPQAKEEIDELNQAIYASTNKELMELWRQGRNVSMEEFRRIWRILGTHFDFEFFDSDTVEIGLRVVNDGLHKGIFEKSDGAIIYNGGGKGVHTMVFITSHGTPTYEAKDIGLAFLKEERWPSNEVIIVTGNEQKGRFGSVLKALSEIAPLLAKKTRHISTGFLKLASGKMSSREGTVITAVEFIHEVAERASEKNADPLIAEQVALGAIKYMILRQAPGSDIIFDEEKSLSLEGDSGPYLQYAFVRAKSVLVAAEERGNAPVAGTPENPYFLERLIIHFPEVVSRATRELSPNLLVNYLTELAGEWNSFYAHERIIDGDYEAHKLLIARAFVNTMTNGLTLLGIPAPDKM</sequence>
<gene>
    <name evidence="13" type="primary">argS</name>
    <name evidence="13" type="ORF">COT23_00570</name>
</gene>
<dbReference type="InterPro" id="IPR036695">
    <property type="entry name" value="Arg-tRNA-synth_N_sf"/>
</dbReference>
<comment type="caution">
    <text evidence="13">The sequence shown here is derived from an EMBL/GenBank/DDBJ whole genome shotgun (WGS) entry which is preliminary data.</text>
</comment>
<comment type="similarity">
    <text evidence="1 10">Belongs to the class-I aminoacyl-tRNA synthetase family.</text>
</comment>
<dbReference type="PANTHER" id="PTHR11956">
    <property type="entry name" value="ARGINYL-TRNA SYNTHETASE"/>
    <property type="match status" value="1"/>
</dbReference>
<dbReference type="GO" id="GO:0005524">
    <property type="term" value="F:ATP binding"/>
    <property type="evidence" value="ECO:0007669"/>
    <property type="project" value="UniProtKB-KW"/>
</dbReference>
<dbReference type="SUPFAM" id="SSF55190">
    <property type="entry name" value="Arginyl-tRNA synthetase (ArgRS), N-terminal 'additional' domain"/>
    <property type="match status" value="1"/>
</dbReference>
<dbReference type="SUPFAM" id="SSF47323">
    <property type="entry name" value="Anticodon-binding domain of a subclass of class I aminoacyl-tRNA synthetases"/>
    <property type="match status" value="1"/>
</dbReference>
<dbReference type="InterPro" id="IPR035684">
    <property type="entry name" value="ArgRS_core"/>
</dbReference>
<evidence type="ECO:0000256" key="8">
    <source>
        <dbReference type="ARBA" id="ARBA00049339"/>
    </source>
</evidence>
<dbReference type="SMART" id="SM00836">
    <property type="entry name" value="DALR_1"/>
    <property type="match status" value="1"/>
</dbReference>
<evidence type="ECO:0000256" key="10">
    <source>
        <dbReference type="RuleBase" id="RU363038"/>
    </source>
</evidence>
<dbReference type="InterPro" id="IPR009080">
    <property type="entry name" value="tRNAsynth_Ia_anticodon-bd"/>
</dbReference>
<evidence type="ECO:0000256" key="7">
    <source>
        <dbReference type="ARBA" id="ARBA00023146"/>
    </source>
</evidence>
<dbReference type="GO" id="GO:0006420">
    <property type="term" value="P:arginyl-tRNA aminoacylation"/>
    <property type="evidence" value="ECO:0007669"/>
    <property type="project" value="UniProtKB-UniRule"/>
</dbReference>
<organism evidence="13 14">
    <name type="scientific">Candidatus Kaiserbacteria bacterium CG08_land_8_20_14_0_20_50_21</name>
    <dbReference type="NCBI Taxonomy" id="1974604"/>
    <lineage>
        <taxon>Bacteria</taxon>
        <taxon>Candidatus Kaiseribacteriota</taxon>
    </lineage>
</organism>
<dbReference type="Gene3D" id="3.30.1360.70">
    <property type="entry name" value="Arginyl tRNA synthetase N-terminal domain"/>
    <property type="match status" value="1"/>
</dbReference>
<dbReference type="PRINTS" id="PR01038">
    <property type="entry name" value="TRNASYNTHARG"/>
</dbReference>
<dbReference type="InterPro" id="IPR008909">
    <property type="entry name" value="DALR_anticod-bd"/>
</dbReference>
<comment type="catalytic activity">
    <reaction evidence="8">
        <text>tRNA(Arg) + L-arginine + ATP = L-arginyl-tRNA(Arg) + AMP + diphosphate</text>
        <dbReference type="Rhea" id="RHEA:20301"/>
        <dbReference type="Rhea" id="RHEA-COMP:9658"/>
        <dbReference type="Rhea" id="RHEA-COMP:9673"/>
        <dbReference type="ChEBI" id="CHEBI:30616"/>
        <dbReference type="ChEBI" id="CHEBI:32682"/>
        <dbReference type="ChEBI" id="CHEBI:33019"/>
        <dbReference type="ChEBI" id="CHEBI:78442"/>
        <dbReference type="ChEBI" id="CHEBI:78513"/>
        <dbReference type="ChEBI" id="CHEBI:456215"/>
        <dbReference type="EC" id="6.1.1.19"/>
    </reaction>
</comment>
<dbReference type="InterPro" id="IPR014729">
    <property type="entry name" value="Rossmann-like_a/b/a_fold"/>
</dbReference>
<dbReference type="SUPFAM" id="SSF52374">
    <property type="entry name" value="Nucleotidylyl transferase"/>
    <property type="match status" value="1"/>
</dbReference>
<dbReference type="Pfam" id="PF00750">
    <property type="entry name" value="tRNA-synt_1d"/>
    <property type="match status" value="1"/>
</dbReference>
<evidence type="ECO:0000259" key="11">
    <source>
        <dbReference type="SMART" id="SM00836"/>
    </source>
</evidence>
<dbReference type="InterPro" id="IPR005148">
    <property type="entry name" value="Arg-tRNA-synth_N"/>
</dbReference>
<evidence type="ECO:0000313" key="13">
    <source>
        <dbReference type="EMBL" id="PIS43576.1"/>
    </source>
</evidence>
<evidence type="ECO:0000256" key="9">
    <source>
        <dbReference type="NCBIfam" id="TIGR00456"/>
    </source>
</evidence>
<protein>
    <recommendedName>
        <fullName evidence="2 9">Arginine--tRNA ligase</fullName>
        <ecNumber evidence="2 9">6.1.1.19</ecNumber>
    </recommendedName>
</protein>
<evidence type="ECO:0000256" key="6">
    <source>
        <dbReference type="ARBA" id="ARBA00022917"/>
    </source>
</evidence>
<evidence type="ECO:0000256" key="3">
    <source>
        <dbReference type="ARBA" id="ARBA00022598"/>
    </source>
</evidence>
<keyword evidence="5 10" id="KW-0067">ATP-binding</keyword>
<evidence type="ECO:0000256" key="2">
    <source>
        <dbReference type="ARBA" id="ARBA00012837"/>
    </source>
</evidence>